<gene>
    <name evidence="1" type="ORF">AAHA92_01159</name>
</gene>
<proteinExistence type="predicted"/>
<sequence>MVVKSNHQARSNFKDGKETSSQVQLCDPLTLELRALTTFDSDSQFRVRELGFAICDLGLDSRFKVGFQIQGSIPVSSSPGSSSGFHCSWSPRRIAIDDGNFFRWIDSDLSPSLFLCSGWVTRSSDCDKFFMLL</sequence>
<accession>A0ABD1ILY9</accession>
<evidence type="ECO:0000313" key="1">
    <source>
        <dbReference type="EMBL" id="KAL1569715.1"/>
    </source>
</evidence>
<comment type="caution">
    <text evidence="1">The sequence shown here is derived from an EMBL/GenBank/DDBJ whole genome shotgun (WGS) entry which is preliminary data.</text>
</comment>
<reference evidence="1 2" key="1">
    <citation type="submission" date="2024-06" db="EMBL/GenBank/DDBJ databases">
        <title>A chromosome level genome sequence of Diviner's sage (Salvia divinorum).</title>
        <authorList>
            <person name="Ford S.A."/>
            <person name="Ro D.-K."/>
            <person name="Ness R.W."/>
            <person name="Phillips M.A."/>
        </authorList>
    </citation>
    <scope>NUCLEOTIDE SEQUENCE [LARGE SCALE GENOMIC DNA]</scope>
    <source>
        <strain evidence="1">SAF-2024a</strain>
        <tissue evidence="1">Leaf</tissue>
    </source>
</reference>
<protein>
    <submittedName>
        <fullName evidence="1">Uncharacterized protein</fullName>
    </submittedName>
</protein>
<dbReference type="AlphaFoldDB" id="A0ABD1ILY9"/>
<dbReference type="Proteomes" id="UP001567538">
    <property type="component" value="Unassembled WGS sequence"/>
</dbReference>
<organism evidence="1 2">
    <name type="scientific">Salvia divinorum</name>
    <name type="common">Maria pastora</name>
    <name type="synonym">Diviner's sage</name>
    <dbReference type="NCBI Taxonomy" id="28513"/>
    <lineage>
        <taxon>Eukaryota</taxon>
        <taxon>Viridiplantae</taxon>
        <taxon>Streptophyta</taxon>
        <taxon>Embryophyta</taxon>
        <taxon>Tracheophyta</taxon>
        <taxon>Spermatophyta</taxon>
        <taxon>Magnoliopsida</taxon>
        <taxon>eudicotyledons</taxon>
        <taxon>Gunneridae</taxon>
        <taxon>Pentapetalae</taxon>
        <taxon>asterids</taxon>
        <taxon>lamiids</taxon>
        <taxon>Lamiales</taxon>
        <taxon>Lamiaceae</taxon>
        <taxon>Nepetoideae</taxon>
        <taxon>Mentheae</taxon>
        <taxon>Salviinae</taxon>
        <taxon>Salvia</taxon>
        <taxon>Salvia subgen. Calosphace</taxon>
    </lineage>
</organism>
<dbReference type="EMBL" id="JBEAFC010000001">
    <property type="protein sequence ID" value="KAL1569715.1"/>
    <property type="molecule type" value="Genomic_DNA"/>
</dbReference>
<name>A0ABD1ILY9_SALDI</name>
<keyword evidence="2" id="KW-1185">Reference proteome</keyword>
<evidence type="ECO:0000313" key="2">
    <source>
        <dbReference type="Proteomes" id="UP001567538"/>
    </source>
</evidence>